<feature type="domain" description="UGSC-like" evidence="1">
    <location>
        <begin position="1"/>
        <end position="60"/>
    </location>
</feature>
<accession>A0A933E6Z7</accession>
<dbReference type="Pfam" id="PF24696">
    <property type="entry name" value="UGSC"/>
    <property type="match status" value="1"/>
</dbReference>
<organism evidence="2 3">
    <name type="scientific">Tectimicrobiota bacterium</name>
    <dbReference type="NCBI Taxonomy" id="2528274"/>
    <lineage>
        <taxon>Bacteria</taxon>
        <taxon>Pseudomonadati</taxon>
        <taxon>Nitrospinota/Tectimicrobiota group</taxon>
        <taxon>Candidatus Tectimicrobiota</taxon>
    </lineage>
</organism>
<evidence type="ECO:0000313" key="3">
    <source>
        <dbReference type="Proteomes" id="UP000752292"/>
    </source>
</evidence>
<evidence type="ECO:0000313" key="2">
    <source>
        <dbReference type="EMBL" id="MBI4250912.1"/>
    </source>
</evidence>
<dbReference type="EMBL" id="JACQRX010000023">
    <property type="protein sequence ID" value="MBI4250912.1"/>
    <property type="molecule type" value="Genomic_DNA"/>
</dbReference>
<dbReference type="InterPro" id="IPR057767">
    <property type="entry name" value="UGSC-like_dom"/>
</dbReference>
<sequence>MPTITFCSSEFAALGANERRALGMPGLPIVVVPHPVGGIPPEAARALAEGAIEEVHRALTAEAEALRHEYRERVYAPPRRIVHPKTLFA</sequence>
<dbReference type="Proteomes" id="UP000752292">
    <property type="component" value="Unassembled WGS sequence"/>
</dbReference>
<evidence type="ECO:0000259" key="1">
    <source>
        <dbReference type="Pfam" id="PF24696"/>
    </source>
</evidence>
<gene>
    <name evidence="2" type="ORF">HY618_00495</name>
</gene>
<protein>
    <recommendedName>
        <fullName evidence="1">UGSC-like domain-containing protein</fullName>
    </recommendedName>
</protein>
<reference evidence="2" key="1">
    <citation type="submission" date="2020-07" db="EMBL/GenBank/DDBJ databases">
        <title>Huge and variable diversity of episymbiotic CPR bacteria and DPANN archaea in groundwater ecosystems.</title>
        <authorList>
            <person name="He C.Y."/>
            <person name="Keren R."/>
            <person name="Whittaker M."/>
            <person name="Farag I.F."/>
            <person name="Doudna J."/>
            <person name="Cate J.H.D."/>
            <person name="Banfield J.F."/>
        </authorList>
    </citation>
    <scope>NUCLEOTIDE SEQUENCE</scope>
    <source>
        <strain evidence="2">NC_groundwater_1370_Ag_S-0.2um_69_93</strain>
    </source>
</reference>
<name>A0A933E6Z7_UNCTE</name>
<dbReference type="AlphaFoldDB" id="A0A933E6Z7"/>
<proteinExistence type="predicted"/>
<comment type="caution">
    <text evidence="2">The sequence shown here is derived from an EMBL/GenBank/DDBJ whole genome shotgun (WGS) entry which is preliminary data.</text>
</comment>